<feature type="chain" id="PRO_5040124836" description="Retinoid-inducible serine carboxypeptidase" evidence="12">
    <location>
        <begin position="19"/>
        <end position="720"/>
    </location>
</feature>
<dbReference type="Pfam" id="PF00450">
    <property type="entry name" value="Peptidase_S10"/>
    <property type="match status" value="2"/>
</dbReference>
<comment type="similarity">
    <text evidence="2">Belongs to the peptidase S10 family.</text>
</comment>
<evidence type="ECO:0000313" key="13">
    <source>
        <dbReference type="EMBL" id="CAD0199722.1"/>
    </source>
</evidence>
<dbReference type="Proteomes" id="UP001154114">
    <property type="component" value="Chromosome 11"/>
</dbReference>
<evidence type="ECO:0000256" key="6">
    <source>
        <dbReference type="ARBA" id="ARBA00022729"/>
    </source>
</evidence>
<evidence type="ECO:0000256" key="11">
    <source>
        <dbReference type="ARBA" id="ARBA00077736"/>
    </source>
</evidence>
<reference evidence="13" key="1">
    <citation type="submission" date="2021-12" db="EMBL/GenBank/DDBJ databases">
        <authorList>
            <person name="King R."/>
        </authorList>
    </citation>
    <scope>NUCLEOTIDE SEQUENCE</scope>
</reference>
<sequence length="720" mass="80406">MWFCSIFILTLSSQYVVGQFGPFKQAFNYVNVREGAHMFYWLFYTTATENYTERPLIVWLQGGPGGSSTGIGNFEILGPQDVYLQERNYTWVNNFNVLFVDNPVGTGYSYVEDLKFLTVTNDEIALDFVALMRGFYENHPEFNSVPLYIYGQSYGGKMAIDMAIRMREAEQEGTIGSNLKGVAMGNAWISPVDATLTWGPLLLAAGLVDQEGHDAIQAAAEEAERLFNAGDYVGSTAQWANTQGAVFQHTTSVDFYNILTKMQVGLSDTTRSAYELSREMLIDNIPYASQGKARQEVINLNHFMNNDVRQALNIPDHVTWGNQSNAVFNYLRGDFMKPVTDGIEKLLNETDIILTKYNGNLDLICDTPGQLLWVDRLKWHGAEAYKQAPRLPIWENELQGEGIGDLTYTAALTRIHDHGDMFWWFYPTVAAAGTTRPLILWLDGVTGVPPSLSANLGMFGPYDMNFNTRENSWVDQYNLLFIDAPLGTGFSTPLSKEEIPKTIEENAAHLATTLNSFYSVHKSYRNAPLYIFGQGYGAQLALALAIEAQNHRRLNPRGVVIANGIISPAVTMSKLGFYLEELGYIADNGRPAIETLAKDINDLVSVENYSNAFDVFASLGEFVNEKAGAIAVNLAYIVEKKTQETSDSRGQLEWVNNLKWSGQDEFKNSPRRTLIVNSLVEGYFRETPRLKFYWMNAAGQSVPLDSPSAINVVLGRITAN</sequence>
<dbReference type="GO" id="GO:0005576">
    <property type="term" value="C:extracellular region"/>
    <property type="evidence" value="ECO:0007669"/>
    <property type="project" value="UniProtKB-SubCell"/>
</dbReference>
<keyword evidence="7" id="KW-0378">Hydrolase</keyword>
<dbReference type="EMBL" id="LR824014">
    <property type="protein sequence ID" value="CAD0199722.1"/>
    <property type="molecule type" value="Genomic_DNA"/>
</dbReference>
<keyword evidence="4" id="KW-0121">Carboxypeptidase</keyword>
<protein>
    <recommendedName>
        <fullName evidence="10">Retinoid-inducible serine carboxypeptidase</fullName>
    </recommendedName>
    <alternativeName>
        <fullName evidence="11">Serine carboxypeptidase 1</fullName>
    </alternativeName>
</protein>
<name>A0A9N8L1N8_CHRIL</name>
<evidence type="ECO:0000256" key="8">
    <source>
        <dbReference type="ARBA" id="ARBA00023180"/>
    </source>
</evidence>
<dbReference type="FunFam" id="3.40.50.1820:FF:000075">
    <property type="entry name" value="Carboxypeptidase"/>
    <property type="match status" value="1"/>
</dbReference>
<accession>A0A9N8L1N8</accession>
<evidence type="ECO:0000256" key="2">
    <source>
        <dbReference type="ARBA" id="ARBA00009431"/>
    </source>
</evidence>
<dbReference type="GO" id="GO:0004185">
    <property type="term" value="F:serine-type carboxypeptidase activity"/>
    <property type="evidence" value="ECO:0007669"/>
    <property type="project" value="InterPro"/>
</dbReference>
<evidence type="ECO:0000256" key="9">
    <source>
        <dbReference type="ARBA" id="ARBA00055847"/>
    </source>
</evidence>
<dbReference type="PANTHER" id="PTHR11802:SF3">
    <property type="entry name" value="RETINOID-INDUCIBLE SERINE CARBOXYPEPTIDASE"/>
    <property type="match status" value="1"/>
</dbReference>
<dbReference type="Gene3D" id="3.40.50.1820">
    <property type="entry name" value="alpha/beta hydrolase"/>
    <property type="match status" value="3"/>
</dbReference>
<keyword evidence="14" id="KW-1185">Reference proteome</keyword>
<proteinExistence type="inferred from homology"/>
<keyword evidence="6 12" id="KW-0732">Signal</keyword>
<dbReference type="SUPFAM" id="SSF53474">
    <property type="entry name" value="alpha/beta-Hydrolases"/>
    <property type="match status" value="2"/>
</dbReference>
<keyword evidence="5" id="KW-0645">Protease</keyword>
<comment type="subcellular location">
    <subcellularLocation>
        <location evidence="1">Secreted</location>
    </subcellularLocation>
</comment>
<evidence type="ECO:0000256" key="3">
    <source>
        <dbReference type="ARBA" id="ARBA00022525"/>
    </source>
</evidence>
<dbReference type="PANTHER" id="PTHR11802">
    <property type="entry name" value="SERINE PROTEASE FAMILY S10 SERINE CARBOXYPEPTIDASE"/>
    <property type="match status" value="1"/>
</dbReference>
<feature type="signal peptide" evidence="12">
    <location>
        <begin position="1"/>
        <end position="18"/>
    </location>
</feature>
<dbReference type="PRINTS" id="PR00724">
    <property type="entry name" value="CRBOXYPTASEC"/>
</dbReference>
<comment type="function">
    <text evidence="9">May be involved in vascular wall and kidney homeostasis.</text>
</comment>
<evidence type="ECO:0000313" key="14">
    <source>
        <dbReference type="Proteomes" id="UP001154114"/>
    </source>
</evidence>
<keyword evidence="3" id="KW-0964">Secreted</keyword>
<evidence type="ECO:0000256" key="4">
    <source>
        <dbReference type="ARBA" id="ARBA00022645"/>
    </source>
</evidence>
<evidence type="ECO:0000256" key="5">
    <source>
        <dbReference type="ARBA" id="ARBA00022670"/>
    </source>
</evidence>
<dbReference type="InterPro" id="IPR029058">
    <property type="entry name" value="AB_hydrolase_fold"/>
</dbReference>
<evidence type="ECO:0000256" key="1">
    <source>
        <dbReference type="ARBA" id="ARBA00004613"/>
    </source>
</evidence>
<dbReference type="OrthoDB" id="443318at2759"/>
<dbReference type="InterPro" id="IPR001563">
    <property type="entry name" value="Peptidase_S10"/>
</dbReference>
<evidence type="ECO:0000256" key="10">
    <source>
        <dbReference type="ARBA" id="ARBA00070242"/>
    </source>
</evidence>
<keyword evidence="8" id="KW-0325">Glycoprotein</keyword>
<evidence type="ECO:0000256" key="12">
    <source>
        <dbReference type="SAM" id="SignalP"/>
    </source>
</evidence>
<dbReference type="GO" id="GO:0006508">
    <property type="term" value="P:proteolysis"/>
    <property type="evidence" value="ECO:0007669"/>
    <property type="project" value="UniProtKB-KW"/>
</dbReference>
<dbReference type="AlphaFoldDB" id="A0A9N8L1N8"/>
<evidence type="ECO:0000256" key="7">
    <source>
        <dbReference type="ARBA" id="ARBA00022801"/>
    </source>
</evidence>
<organism evidence="13 14">
    <name type="scientific">Chrysodeixis includens</name>
    <name type="common">Soybean looper</name>
    <name type="synonym">Pseudoplusia includens</name>
    <dbReference type="NCBI Taxonomy" id="689277"/>
    <lineage>
        <taxon>Eukaryota</taxon>
        <taxon>Metazoa</taxon>
        <taxon>Ecdysozoa</taxon>
        <taxon>Arthropoda</taxon>
        <taxon>Hexapoda</taxon>
        <taxon>Insecta</taxon>
        <taxon>Pterygota</taxon>
        <taxon>Neoptera</taxon>
        <taxon>Endopterygota</taxon>
        <taxon>Lepidoptera</taxon>
        <taxon>Glossata</taxon>
        <taxon>Ditrysia</taxon>
        <taxon>Noctuoidea</taxon>
        <taxon>Noctuidae</taxon>
        <taxon>Plusiinae</taxon>
        <taxon>Chrysodeixis</taxon>
    </lineage>
</organism>
<gene>
    <name evidence="13" type="ORF">CINC_LOCUS1415</name>
</gene>